<comment type="cofactor">
    <cofactor evidence="1 6">
        <name>Zn(2+)</name>
        <dbReference type="ChEBI" id="CHEBI:29105"/>
    </cofactor>
</comment>
<dbReference type="PANTHER" id="PTHR43880:SF12">
    <property type="entry name" value="ALCOHOL DEHYDROGENASE CLASS-3"/>
    <property type="match status" value="1"/>
</dbReference>
<dbReference type="SUPFAM" id="SSF51735">
    <property type="entry name" value="NAD(P)-binding Rossmann-fold domains"/>
    <property type="match status" value="1"/>
</dbReference>
<dbReference type="CDD" id="cd08279">
    <property type="entry name" value="Zn_ADH_class_III"/>
    <property type="match status" value="1"/>
</dbReference>
<dbReference type="InterPro" id="IPR013154">
    <property type="entry name" value="ADH-like_N"/>
</dbReference>
<dbReference type="OrthoDB" id="9806940at2"/>
<dbReference type="FunFam" id="3.40.50.720:FF:000003">
    <property type="entry name" value="S-(hydroxymethyl)glutathione dehydrogenase"/>
    <property type="match status" value="1"/>
</dbReference>
<dbReference type="Gene3D" id="3.40.50.720">
    <property type="entry name" value="NAD(P)-binding Rossmann-like Domain"/>
    <property type="match status" value="1"/>
</dbReference>
<dbReference type="GO" id="GO:0008270">
    <property type="term" value="F:zinc ion binding"/>
    <property type="evidence" value="ECO:0007669"/>
    <property type="project" value="InterPro"/>
</dbReference>
<dbReference type="InterPro" id="IPR020843">
    <property type="entry name" value="ER"/>
</dbReference>
<dbReference type="PROSITE" id="PS00059">
    <property type="entry name" value="ADH_ZINC"/>
    <property type="match status" value="1"/>
</dbReference>
<dbReference type="GO" id="GO:0005829">
    <property type="term" value="C:cytosol"/>
    <property type="evidence" value="ECO:0007669"/>
    <property type="project" value="TreeGrafter"/>
</dbReference>
<dbReference type="Pfam" id="PF00107">
    <property type="entry name" value="ADH_zinc_N"/>
    <property type="match status" value="1"/>
</dbReference>
<evidence type="ECO:0000313" key="8">
    <source>
        <dbReference type="EMBL" id="CUS02270.2"/>
    </source>
</evidence>
<dbReference type="InterPro" id="IPR011032">
    <property type="entry name" value="GroES-like_sf"/>
</dbReference>
<dbReference type="RefSeq" id="WP_095041906.1">
    <property type="nucleotide sequence ID" value="NZ_LN890655.1"/>
</dbReference>
<keyword evidence="5" id="KW-0520">NAD</keyword>
<proteinExistence type="inferred from homology"/>
<evidence type="ECO:0000259" key="7">
    <source>
        <dbReference type="SMART" id="SM00829"/>
    </source>
</evidence>
<organism evidence="8 9">
    <name type="scientific">Candidatus Promineifilum breve</name>
    <dbReference type="NCBI Taxonomy" id="1806508"/>
    <lineage>
        <taxon>Bacteria</taxon>
        <taxon>Bacillati</taxon>
        <taxon>Chloroflexota</taxon>
        <taxon>Ardenticatenia</taxon>
        <taxon>Candidatus Promineifilales</taxon>
        <taxon>Candidatus Promineifilaceae</taxon>
        <taxon>Candidatus Promineifilum</taxon>
    </lineage>
</organism>
<reference evidence="8" key="1">
    <citation type="submission" date="2016-01" db="EMBL/GenBank/DDBJ databases">
        <authorList>
            <person name="Mcilroy J.S."/>
            <person name="Karst M S."/>
            <person name="Albertsen M."/>
        </authorList>
    </citation>
    <scope>NUCLEOTIDE SEQUENCE</scope>
    <source>
        <strain evidence="8">Cfx-K</strain>
    </source>
</reference>
<protein>
    <submittedName>
        <fullName evidence="8">Zinc-containing alcohol dehydrogenase</fullName>
        <ecNumber evidence="8">1.1.1.-</ecNumber>
    </submittedName>
</protein>
<keyword evidence="4 8" id="KW-0560">Oxidoreductase</keyword>
<evidence type="ECO:0000256" key="5">
    <source>
        <dbReference type="ARBA" id="ARBA00023027"/>
    </source>
</evidence>
<dbReference type="Proteomes" id="UP000215027">
    <property type="component" value="Chromosome I"/>
</dbReference>
<dbReference type="AlphaFoldDB" id="A0A160T1L0"/>
<dbReference type="KEGG" id="pbf:CFX0092_A0389"/>
<evidence type="ECO:0000256" key="3">
    <source>
        <dbReference type="ARBA" id="ARBA00022833"/>
    </source>
</evidence>
<dbReference type="Pfam" id="PF08240">
    <property type="entry name" value="ADH_N"/>
    <property type="match status" value="1"/>
</dbReference>
<comment type="similarity">
    <text evidence="6">Belongs to the zinc-containing alcohol dehydrogenase family.</text>
</comment>
<evidence type="ECO:0000313" key="9">
    <source>
        <dbReference type="Proteomes" id="UP000215027"/>
    </source>
</evidence>
<dbReference type="InterPro" id="IPR002328">
    <property type="entry name" value="ADH_Zn_CS"/>
</dbReference>
<keyword evidence="3 6" id="KW-0862">Zinc</keyword>
<dbReference type="InterPro" id="IPR036291">
    <property type="entry name" value="NAD(P)-bd_dom_sf"/>
</dbReference>
<gene>
    <name evidence="8" type="ORF">CFX0092_A0389</name>
</gene>
<dbReference type="InterPro" id="IPR013149">
    <property type="entry name" value="ADH-like_C"/>
</dbReference>
<dbReference type="Gene3D" id="3.90.180.10">
    <property type="entry name" value="Medium-chain alcohol dehydrogenases, catalytic domain"/>
    <property type="match status" value="1"/>
</dbReference>
<dbReference type="SUPFAM" id="SSF50129">
    <property type="entry name" value="GroES-like"/>
    <property type="match status" value="2"/>
</dbReference>
<dbReference type="PANTHER" id="PTHR43880">
    <property type="entry name" value="ALCOHOL DEHYDROGENASE"/>
    <property type="match status" value="1"/>
</dbReference>
<dbReference type="EMBL" id="LN890655">
    <property type="protein sequence ID" value="CUS02270.2"/>
    <property type="molecule type" value="Genomic_DNA"/>
</dbReference>
<feature type="domain" description="Enoyl reductase (ER)" evidence="7">
    <location>
        <begin position="12"/>
        <end position="364"/>
    </location>
</feature>
<dbReference type="SMART" id="SM00829">
    <property type="entry name" value="PKS_ER"/>
    <property type="match status" value="1"/>
</dbReference>
<name>A0A160T1L0_9CHLR</name>
<evidence type="ECO:0000256" key="2">
    <source>
        <dbReference type="ARBA" id="ARBA00022723"/>
    </source>
</evidence>
<evidence type="ECO:0000256" key="6">
    <source>
        <dbReference type="RuleBase" id="RU361277"/>
    </source>
</evidence>
<dbReference type="GO" id="GO:0046294">
    <property type="term" value="P:formaldehyde catabolic process"/>
    <property type="evidence" value="ECO:0007669"/>
    <property type="project" value="TreeGrafter"/>
</dbReference>
<evidence type="ECO:0000256" key="4">
    <source>
        <dbReference type="ARBA" id="ARBA00023002"/>
    </source>
</evidence>
<accession>A0A160T1L0</accession>
<evidence type="ECO:0000256" key="1">
    <source>
        <dbReference type="ARBA" id="ARBA00001947"/>
    </source>
</evidence>
<keyword evidence="9" id="KW-1185">Reference proteome</keyword>
<dbReference type="EC" id="1.1.1.-" evidence="8"/>
<keyword evidence="2 6" id="KW-0479">Metal-binding</keyword>
<sequence>MKIKAAVFRQPGVPFTIETLDLAPPAAGEVLVRVAAVGVCHSDWHLMTGATQHVTPVVPGHEGAGVVVAVGPNVSRLAAGDHVALNWAPSCGHCFYCLHDRPSLCGTFVGPIWAGTMLDGTTRLSQDGVPVYHFSALSCFADHAVVPEVCCVPLDPSIPLTVAALIGCAVTTGVGAVLNTARVKPGSSVVVYGAGGVGLSIIMGAKLAGAGRIVAVDRHEAKSDIAKAGGATDFLLAGPDTVEAIRALTDGRGADYVFEAIGLPRVQEECLAAARPGGTIILAGIAPMDSQTNLPGALITRQEKTVTGTYYGSANPARDFPLYADLYRRGLLDLERLVSQVYPLERINEAYADMLSGRIARGVIAF</sequence>
<dbReference type="GO" id="GO:0051903">
    <property type="term" value="F:S-(hydroxymethyl)glutathione dehydrogenase [NAD(P)+] activity"/>
    <property type="evidence" value="ECO:0007669"/>
    <property type="project" value="TreeGrafter"/>
</dbReference>